<evidence type="ECO:0000259" key="2">
    <source>
        <dbReference type="PROSITE" id="PS51898"/>
    </source>
</evidence>
<evidence type="ECO:0000256" key="1">
    <source>
        <dbReference type="ARBA" id="ARBA00023172"/>
    </source>
</evidence>
<protein>
    <submittedName>
        <fullName evidence="3">Tyrosine-type recombinase/integrase</fullName>
    </submittedName>
</protein>
<comment type="caution">
    <text evidence="3">The sequence shown here is derived from an EMBL/GenBank/DDBJ whole genome shotgun (WGS) entry which is preliminary data.</text>
</comment>
<keyword evidence="4" id="KW-1185">Reference proteome</keyword>
<reference evidence="4" key="1">
    <citation type="journal article" date="2019" name="Int. J. Syst. Evol. Microbiol.">
        <title>The Global Catalogue of Microorganisms (GCM) 10K type strain sequencing project: providing services to taxonomists for standard genome sequencing and annotation.</title>
        <authorList>
            <consortium name="The Broad Institute Genomics Platform"/>
            <consortium name="The Broad Institute Genome Sequencing Center for Infectious Disease"/>
            <person name="Wu L."/>
            <person name="Ma J."/>
        </authorList>
    </citation>
    <scope>NUCLEOTIDE SEQUENCE [LARGE SCALE GENOMIC DNA]</scope>
    <source>
        <strain evidence="4">JCM 31486</strain>
    </source>
</reference>
<dbReference type="PROSITE" id="PS51898">
    <property type="entry name" value="TYR_RECOMBINASE"/>
    <property type="match status" value="1"/>
</dbReference>
<keyword evidence="1" id="KW-0233">DNA recombination</keyword>
<accession>A0ABW3M4Y0</accession>
<dbReference type="Proteomes" id="UP001597045">
    <property type="component" value="Unassembled WGS sequence"/>
</dbReference>
<feature type="domain" description="Tyr recombinase" evidence="2">
    <location>
        <begin position="36"/>
        <end position="235"/>
    </location>
</feature>
<name>A0ABW3M4Y0_9PSEU</name>
<dbReference type="SUPFAM" id="SSF56349">
    <property type="entry name" value="DNA breaking-rejoining enzymes"/>
    <property type="match status" value="1"/>
</dbReference>
<proteinExistence type="predicted"/>
<dbReference type="CDD" id="cd01189">
    <property type="entry name" value="INT_ICEBs1_C_like"/>
    <property type="match status" value="1"/>
</dbReference>
<dbReference type="Gene3D" id="1.10.443.10">
    <property type="entry name" value="Intergrase catalytic core"/>
    <property type="match status" value="1"/>
</dbReference>
<organism evidence="3 4">
    <name type="scientific">Kibdelosporangium lantanae</name>
    <dbReference type="NCBI Taxonomy" id="1497396"/>
    <lineage>
        <taxon>Bacteria</taxon>
        <taxon>Bacillati</taxon>
        <taxon>Actinomycetota</taxon>
        <taxon>Actinomycetes</taxon>
        <taxon>Pseudonocardiales</taxon>
        <taxon>Pseudonocardiaceae</taxon>
        <taxon>Kibdelosporangium</taxon>
    </lineage>
</organism>
<evidence type="ECO:0000313" key="3">
    <source>
        <dbReference type="EMBL" id="MFD1044654.1"/>
    </source>
</evidence>
<evidence type="ECO:0000313" key="4">
    <source>
        <dbReference type="Proteomes" id="UP001597045"/>
    </source>
</evidence>
<dbReference type="InterPro" id="IPR002104">
    <property type="entry name" value="Integrase_catalytic"/>
</dbReference>
<dbReference type="InterPro" id="IPR013762">
    <property type="entry name" value="Integrase-like_cat_sf"/>
</dbReference>
<dbReference type="PANTHER" id="PTHR30349:SF64">
    <property type="entry name" value="PROPHAGE INTEGRASE INTD-RELATED"/>
    <property type="match status" value="1"/>
</dbReference>
<dbReference type="InterPro" id="IPR011010">
    <property type="entry name" value="DNA_brk_join_enz"/>
</dbReference>
<dbReference type="PANTHER" id="PTHR30349">
    <property type="entry name" value="PHAGE INTEGRASE-RELATED"/>
    <property type="match status" value="1"/>
</dbReference>
<dbReference type="InterPro" id="IPR050090">
    <property type="entry name" value="Tyrosine_recombinase_XerCD"/>
</dbReference>
<dbReference type="EMBL" id="JBHTIS010000096">
    <property type="protein sequence ID" value="MFD1044654.1"/>
    <property type="molecule type" value="Genomic_DNA"/>
</dbReference>
<sequence length="256" mass="28243">MRFLSSMFNAAVNDERIAKNPFAKIALPRMSSTAVDQDEIPTAAEVKRTFELDRQRYAIIPKLQAGAGLRVAEALAVSEDCRRRNGVLRIYRQVSTFTTDGKTGPARLAPLKHRTEGEYREIALAPSLDRAIDHHIETFGTVTIDEHPGMLVANTHGALMTGNNYRSLWTRNMDRLDLDINPHDLRHFFASTALAGGASLLEVSRWLGHTSIKITADTYGHLTEAAPDRLRSIIDTALGAPDDPGETNEISLEQAA</sequence>
<gene>
    <name evidence="3" type="ORF">ACFQ1S_03120</name>
</gene>
<dbReference type="Pfam" id="PF00589">
    <property type="entry name" value="Phage_integrase"/>
    <property type="match status" value="1"/>
</dbReference>